<evidence type="ECO:0000313" key="8">
    <source>
        <dbReference type="EMBL" id="MDP9796185.1"/>
    </source>
</evidence>
<dbReference type="InterPro" id="IPR016032">
    <property type="entry name" value="Sig_transdc_resp-reg_C-effctor"/>
</dbReference>
<dbReference type="InterPro" id="IPR005158">
    <property type="entry name" value="BTAD"/>
</dbReference>
<evidence type="ECO:0000256" key="5">
    <source>
        <dbReference type="PROSITE-ProRule" id="PRU01091"/>
    </source>
</evidence>
<accession>A0ABT9MXS1</accession>
<proteinExistence type="inferred from homology"/>
<dbReference type="EMBL" id="JAUSRA010000001">
    <property type="protein sequence ID" value="MDP9796185.1"/>
    <property type="molecule type" value="Genomic_DNA"/>
</dbReference>
<evidence type="ECO:0000256" key="6">
    <source>
        <dbReference type="SAM" id="MobiDB-lite"/>
    </source>
</evidence>
<feature type="domain" description="OmpR/PhoB-type" evidence="7">
    <location>
        <begin position="5"/>
        <end position="112"/>
    </location>
</feature>
<keyword evidence="3 5" id="KW-0238">DNA-binding</keyword>
<feature type="region of interest" description="Disordered" evidence="6">
    <location>
        <begin position="547"/>
        <end position="581"/>
    </location>
</feature>
<evidence type="ECO:0000256" key="4">
    <source>
        <dbReference type="ARBA" id="ARBA00023163"/>
    </source>
</evidence>
<dbReference type="SMART" id="SM00862">
    <property type="entry name" value="Trans_reg_C"/>
    <property type="match status" value="1"/>
</dbReference>
<evidence type="ECO:0000256" key="2">
    <source>
        <dbReference type="ARBA" id="ARBA00023015"/>
    </source>
</evidence>
<dbReference type="PANTHER" id="PTHR35807">
    <property type="entry name" value="TRANSCRIPTIONAL REGULATOR REDD-RELATED"/>
    <property type="match status" value="1"/>
</dbReference>
<sequence length="1116" mass="117172">MARPAQSVRAGGGDGVRLRILGPLRLWRDGVERGAGPQQQAKVLALLLARAGRPISTTDLIDLIWEEDAPASALNVIQKYVGVLRRLLEPEVPARASGSYLLHRGNAYLFSPHPGTLDLTDFRERLAAARSTSDAAVALDHHLIALGLWQGHAGAGLPFGPAATAILAGLDDEFYAACVAAADLALRVGRPDRVVPAVQLASSMAPFHEPVQAALVTVLGAAGRQAEALAAFGTIRDRLAAELGIDPGPALRAAHLRVLTQPDAPAPRFGTAAPPAPADDRDRAGTASGSAASGSAGGLVGRDEEIGVLRRAVEAALGGGVALRVVEGEPGVGKTRLLEEIATEAGRRGALAVWGRCLEGDGTPAMWPWEQTLRAILDTLPAPDRASWLTGALGDLLDPRGADVAPATGGGRAQFRLFEQAVTFIGRAAADRPVLLVLDDLQWADIASLQLFGHLAGRLPAGTAMVGALRDRAPVPGSGLSRVLADAGRLPFHRRMRLGPLGESGVAELVRRETGSTPAPDIVRDIHERTGGNPFFVREVARLISDGNRDSSTGDGGDSSGGSGGSGGSGPGDGGGSGMVARAGVPATVRDVVRGRMAGLDDGARDLLRLAALIGRDVEVALLARAAGLEPVDCLARLEPLRGLGLLEASPDDAFAWRFAHDLVRESVTETTAGQDAVRLHLRVADALERSRADDESIIERLAFHLLSAGPLADPVRTVEALKRAGRRAATKLAFAAADRHLETAGRIARTAGLPELELSALSLLAIAPRRQAGFGGTTSDLLERAELLARRLGREADAAGLLFARLFGAYTFLDPDRGHLARRLYAQGEASTLPVVRVYGRQALGLHHWDVGAIGEARRLFASNDLALLDTAPAQPNGDPEPGGPGSSVPGPNAPGHGATAVRRDVSGEWPGWRAVVTALHGEVDTAVTMIDEWNAPTDPYAVGTWAYYTTMIAALAGDPGRVLRAVERWFAMGTGHLALQQEHYVRLDWFWARALTGEDEAGVAAEAETLLAATLVDPPRFGVAFHHALIAEMWLAAGKPDAAGTALDRAERALDDYGQRYAEGLVLLLRARLLHARGEPAGVVEAAAGRARDRSRERGAHLFAARAESFLLGL</sequence>
<dbReference type="PANTHER" id="PTHR35807:SF1">
    <property type="entry name" value="TRANSCRIPTIONAL REGULATOR REDD"/>
    <property type="match status" value="1"/>
</dbReference>
<dbReference type="SUPFAM" id="SSF52540">
    <property type="entry name" value="P-loop containing nucleoside triphosphate hydrolases"/>
    <property type="match status" value="1"/>
</dbReference>
<feature type="compositionally biased region" description="Gly residues" evidence="6">
    <location>
        <begin position="554"/>
        <end position="578"/>
    </location>
</feature>
<reference evidence="8 9" key="1">
    <citation type="submission" date="2023-07" db="EMBL/GenBank/DDBJ databases">
        <title>Sequencing the genomes of 1000 actinobacteria strains.</title>
        <authorList>
            <person name="Klenk H.-P."/>
        </authorList>
    </citation>
    <scope>NUCLEOTIDE SEQUENCE [LARGE SCALE GENOMIC DNA]</scope>
    <source>
        <strain evidence="8 9">DSM 44710</strain>
    </source>
</reference>
<feature type="DNA-binding region" description="OmpR/PhoB-type" evidence="5">
    <location>
        <begin position="5"/>
        <end position="112"/>
    </location>
</feature>
<comment type="caution">
    <text evidence="8">The sequence shown here is derived from an EMBL/GenBank/DDBJ whole genome shotgun (WGS) entry which is preliminary data.</text>
</comment>
<dbReference type="Pfam" id="PF00486">
    <property type="entry name" value="Trans_reg_C"/>
    <property type="match status" value="1"/>
</dbReference>
<dbReference type="InterPro" id="IPR011990">
    <property type="entry name" value="TPR-like_helical_dom_sf"/>
</dbReference>
<dbReference type="SUPFAM" id="SSF48452">
    <property type="entry name" value="TPR-like"/>
    <property type="match status" value="1"/>
</dbReference>
<dbReference type="InterPro" id="IPR051677">
    <property type="entry name" value="AfsR-DnrI-RedD_regulator"/>
</dbReference>
<gene>
    <name evidence="8" type="ORF">J2S43_004697</name>
</gene>
<dbReference type="RefSeq" id="WP_306832566.1">
    <property type="nucleotide sequence ID" value="NZ_JAUSRA010000001.1"/>
</dbReference>
<evidence type="ECO:0000256" key="1">
    <source>
        <dbReference type="ARBA" id="ARBA00005820"/>
    </source>
</evidence>
<dbReference type="GO" id="GO:0003677">
    <property type="term" value="F:DNA binding"/>
    <property type="evidence" value="ECO:0007669"/>
    <property type="project" value="UniProtKB-KW"/>
</dbReference>
<dbReference type="InterPro" id="IPR041664">
    <property type="entry name" value="AAA_16"/>
</dbReference>
<evidence type="ECO:0000313" key="9">
    <source>
        <dbReference type="Proteomes" id="UP001240984"/>
    </source>
</evidence>
<keyword evidence="4" id="KW-0804">Transcription</keyword>
<dbReference type="Pfam" id="PF03704">
    <property type="entry name" value="BTAD"/>
    <property type="match status" value="1"/>
</dbReference>
<dbReference type="InterPro" id="IPR036388">
    <property type="entry name" value="WH-like_DNA-bd_sf"/>
</dbReference>
<feature type="compositionally biased region" description="Low complexity" evidence="6">
    <location>
        <begin position="285"/>
        <end position="294"/>
    </location>
</feature>
<dbReference type="InterPro" id="IPR027417">
    <property type="entry name" value="P-loop_NTPase"/>
</dbReference>
<dbReference type="SUPFAM" id="SSF46894">
    <property type="entry name" value="C-terminal effector domain of the bipartite response regulators"/>
    <property type="match status" value="1"/>
</dbReference>
<dbReference type="SMART" id="SM01043">
    <property type="entry name" value="BTAD"/>
    <property type="match status" value="1"/>
</dbReference>
<dbReference type="Proteomes" id="UP001240984">
    <property type="component" value="Unassembled WGS sequence"/>
</dbReference>
<feature type="compositionally biased region" description="Low complexity" evidence="6">
    <location>
        <begin position="888"/>
        <end position="897"/>
    </location>
</feature>
<evidence type="ECO:0000259" key="7">
    <source>
        <dbReference type="PROSITE" id="PS51755"/>
    </source>
</evidence>
<keyword evidence="2" id="KW-0805">Transcription regulation</keyword>
<dbReference type="Gene3D" id="1.25.40.10">
    <property type="entry name" value="Tetratricopeptide repeat domain"/>
    <property type="match status" value="1"/>
</dbReference>
<organism evidence="8 9">
    <name type="scientific">Catenuloplanes nepalensis</name>
    <dbReference type="NCBI Taxonomy" id="587533"/>
    <lineage>
        <taxon>Bacteria</taxon>
        <taxon>Bacillati</taxon>
        <taxon>Actinomycetota</taxon>
        <taxon>Actinomycetes</taxon>
        <taxon>Micromonosporales</taxon>
        <taxon>Micromonosporaceae</taxon>
        <taxon>Catenuloplanes</taxon>
    </lineage>
</organism>
<dbReference type="PROSITE" id="PS51755">
    <property type="entry name" value="OMPR_PHOB"/>
    <property type="match status" value="1"/>
</dbReference>
<evidence type="ECO:0000256" key="3">
    <source>
        <dbReference type="ARBA" id="ARBA00023125"/>
    </source>
</evidence>
<dbReference type="Gene3D" id="1.10.10.10">
    <property type="entry name" value="Winged helix-like DNA-binding domain superfamily/Winged helix DNA-binding domain"/>
    <property type="match status" value="1"/>
</dbReference>
<comment type="similarity">
    <text evidence="1">Belongs to the AfsR/DnrI/RedD regulatory family.</text>
</comment>
<feature type="region of interest" description="Disordered" evidence="6">
    <location>
        <begin position="872"/>
        <end position="902"/>
    </location>
</feature>
<feature type="region of interest" description="Disordered" evidence="6">
    <location>
        <begin position="263"/>
        <end position="298"/>
    </location>
</feature>
<protein>
    <submittedName>
        <fullName evidence="8">DNA-binding SARP family transcriptional activator</fullName>
    </submittedName>
</protein>
<dbReference type="InterPro" id="IPR001867">
    <property type="entry name" value="OmpR/PhoB-type_DNA-bd"/>
</dbReference>
<name>A0ABT9MXS1_9ACTN</name>
<dbReference type="Pfam" id="PF13191">
    <property type="entry name" value="AAA_16"/>
    <property type="match status" value="1"/>
</dbReference>
<keyword evidence="9" id="KW-1185">Reference proteome</keyword>